<reference evidence="1 2" key="1">
    <citation type="journal article" date="2015" name="Genome Biol. Evol.">
        <title>Comparative Genomics of a Bacterivorous Green Alga Reveals Evolutionary Causalities and Consequences of Phago-Mixotrophic Mode of Nutrition.</title>
        <authorList>
            <person name="Burns J.A."/>
            <person name="Paasch A."/>
            <person name="Narechania A."/>
            <person name="Kim E."/>
        </authorList>
    </citation>
    <scope>NUCLEOTIDE SEQUENCE [LARGE SCALE GENOMIC DNA]</scope>
    <source>
        <strain evidence="1 2">PLY_AMNH</strain>
    </source>
</reference>
<proteinExistence type="predicted"/>
<name>A0AAE0C488_9CHLO</name>
<gene>
    <name evidence="1" type="ORF">CYMTET_42370</name>
</gene>
<protein>
    <submittedName>
        <fullName evidence="1">Uncharacterized protein</fullName>
    </submittedName>
</protein>
<accession>A0AAE0C488</accession>
<dbReference type="Proteomes" id="UP001190700">
    <property type="component" value="Unassembled WGS sequence"/>
</dbReference>
<evidence type="ECO:0000313" key="1">
    <source>
        <dbReference type="EMBL" id="KAK3248161.1"/>
    </source>
</evidence>
<sequence length="129" mass="14354">MGGKKGDTDMRYAEAVDYCIAHECLGFQAINLPKFKGLEPRLLSRKVQKKLAEQGASNLVASRDDMKVLTKEEENAIVEWLVACNKVGEGKNRDELGEKICEILKCRKKVYQIAPPAPRVYGRASKGCP</sequence>
<dbReference type="AlphaFoldDB" id="A0AAE0C488"/>
<keyword evidence="2" id="KW-1185">Reference proteome</keyword>
<comment type="caution">
    <text evidence="1">The sequence shown here is derived from an EMBL/GenBank/DDBJ whole genome shotgun (WGS) entry which is preliminary data.</text>
</comment>
<evidence type="ECO:0000313" key="2">
    <source>
        <dbReference type="Proteomes" id="UP001190700"/>
    </source>
</evidence>
<dbReference type="EMBL" id="LGRX02028365">
    <property type="protein sequence ID" value="KAK3248161.1"/>
    <property type="molecule type" value="Genomic_DNA"/>
</dbReference>
<organism evidence="1 2">
    <name type="scientific">Cymbomonas tetramitiformis</name>
    <dbReference type="NCBI Taxonomy" id="36881"/>
    <lineage>
        <taxon>Eukaryota</taxon>
        <taxon>Viridiplantae</taxon>
        <taxon>Chlorophyta</taxon>
        <taxon>Pyramimonadophyceae</taxon>
        <taxon>Pyramimonadales</taxon>
        <taxon>Pyramimonadaceae</taxon>
        <taxon>Cymbomonas</taxon>
    </lineage>
</organism>